<keyword evidence="4" id="KW-1185">Reference proteome</keyword>
<organism evidence="3 4">
    <name type="scientific">Nocardia nova</name>
    <dbReference type="NCBI Taxonomy" id="37330"/>
    <lineage>
        <taxon>Bacteria</taxon>
        <taxon>Bacillati</taxon>
        <taxon>Actinomycetota</taxon>
        <taxon>Actinomycetes</taxon>
        <taxon>Mycobacteriales</taxon>
        <taxon>Nocardiaceae</taxon>
        <taxon>Nocardia</taxon>
    </lineage>
</organism>
<feature type="domain" description="ChsH2 C-terminal OB-fold" evidence="1">
    <location>
        <begin position="57"/>
        <end position="121"/>
    </location>
</feature>
<dbReference type="InterPro" id="IPR022002">
    <property type="entry name" value="ChsH2_Znr"/>
</dbReference>
<evidence type="ECO:0000259" key="1">
    <source>
        <dbReference type="Pfam" id="PF01796"/>
    </source>
</evidence>
<dbReference type="EMBL" id="PSZD01000008">
    <property type="protein sequence ID" value="PPJ28146.1"/>
    <property type="molecule type" value="Genomic_DNA"/>
</dbReference>
<dbReference type="Pfam" id="PF12172">
    <property type="entry name" value="zf-ChsH2"/>
    <property type="match status" value="1"/>
</dbReference>
<dbReference type="AlphaFoldDB" id="A0A2S6A6P8"/>
<feature type="domain" description="ChsH2 rubredoxin-like zinc ribbon" evidence="2">
    <location>
        <begin position="19"/>
        <end position="54"/>
    </location>
</feature>
<dbReference type="PANTHER" id="PTHR34075">
    <property type="entry name" value="BLR3430 PROTEIN"/>
    <property type="match status" value="1"/>
</dbReference>
<dbReference type="InterPro" id="IPR012340">
    <property type="entry name" value="NA-bd_OB-fold"/>
</dbReference>
<dbReference type="PANTHER" id="PTHR34075:SF5">
    <property type="entry name" value="BLR3430 PROTEIN"/>
    <property type="match status" value="1"/>
</dbReference>
<evidence type="ECO:0008006" key="5">
    <source>
        <dbReference type="Google" id="ProtNLM"/>
    </source>
</evidence>
<dbReference type="Proteomes" id="UP000238356">
    <property type="component" value="Unassembled WGS sequence"/>
</dbReference>
<dbReference type="SUPFAM" id="SSF50249">
    <property type="entry name" value="Nucleic acid-binding proteins"/>
    <property type="match status" value="1"/>
</dbReference>
<gene>
    <name evidence="3" type="ORF">C5F51_15105</name>
</gene>
<dbReference type="InterPro" id="IPR002878">
    <property type="entry name" value="ChsH2_C"/>
</dbReference>
<protein>
    <recommendedName>
        <fullName evidence="5">Zn-ribbon domain-containing OB-fold protein</fullName>
    </recommendedName>
</protein>
<evidence type="ECO:0000313" key="3">
    <source>
        <dbReference type="EMBL" id="PPJ28146.1"/>
    </source>
</evidence>
<dbReference type="Gene3D" id="6.10.30.10">
    <property type="match status" value="1"/>
</dbReference>
<evidence type="ECO:0000313" key="4">
    <source>
        <dbReference type="Proteomes" id="UP000238356"/>
    </source>
</evidence>
<name>A0A2S6A6P8_9NOCA</name>
<accession>A0A2S6A6P8</accession>
<comment type="caution">
    <text evidence="3">The sequence shown here is derived from an EMBL/GenBank/DDBJ whole genome shotgun (WGS) entry which is preliminary data.</text>
</comment>
<sequence length="137" mass="14963">MVAGRADIPVVEGNSAQYWDGARDRKLLIAKCQDCGRVHHYPRVSCPFCWSESVTAVEAKGTGSVYSFSTVYVNDLEPFAARLPYIAALVELDEGPRVVTNIEGIEPADVCIGMPVRAVFREIVDPAYAVVFTPIEA</sequence>
<dbReference type="InterPro" id="IPR052513">
    <property type="entry name" value="Thioester_dehydratase-like"/>
</dbReference>
<proteinExistence type="predicted"/>
<dbReference type="Pfam" id="PF01796">
    <property type="entry name" value="OB_ChsH2_C"/>
    <property type="match status" value="1"/>
</dbReference>
<reference evidence="3 4" key="1">
    <citation type="submission" date="2018-02" db="EMBL/GenBank/DDBJ databases">
        <title>8 Nocardia nova and 1 Nocardia cyriacigeorgica strain used for evolution to TMP-SMX.</title>
        <authorList>
            <person name="Mehta H."/>
            <person name="Weng J."/>
            <person name="Shamoo Y."/>
        </authorList>
    </citation>
    <scope>NUCLEOTIDE SEQUENCE [LARGE SCALE GENOMIC DNA]</scope>
    <source>
        <strain evidence="3 4">BAA2227</strain>
    </source>
</reference>
<evidence type="ECO:0000259" key="2">
    <source>
        <dbReference type="Pfam" id="PF12172"/>
    </source>
</evidence>